<reference evidence="6" key="2">
    <citation type="submission" date="2023-01" db="EMBL/GenBank/DDBJ databases">
        <title>Draft genome sequence of Algimonas porphyrae strain NBRC 108216.</title>
        <authorList>
            <person name="Sun Q."/>
            <person name="Mori K."/>
        </authorList>
    </citation>
    <scope>NUCLEOTIDE SEQUENCE</scope>
    <source>
        <strain evidence="6">NBRC 108216</strain>
    </source>
</reference>
<protein>
    <recommendedName>
        <fullName evidence="8">DoxX family protein</fullName>
    </recommendedName>
</protein>
<organism evidence="6 7">
    <name type="scientific">Algimonas porphyrae</name>
    <dbReference type="NCBI Taxonomy" id="1128113"/>
    <lineage>
        <taxon>Bacteria</taxon>
        <taxon>Pseudomonadati</taxon>
        <taxon>Pseudomonadota</taxon>
        <taxon>Alphaproteobacteria</taxon>
        <taxon>Maricaulales</taxon>
        <taxon>Robiginitomaculaceae</taxon>
        <taxon>Algimonas</taxon>
    </lineage>
</organism>
<feature type="transmembrane region" description="Helical" evidence="5">
    <location>
        <begin position="74"/>
        <end position="96"/>
    </location>
</feature>
<evidence type="ECO:0000256" key="1">
    <source>
        <dbReference type="ARBA" id="ARBA00004141"/>
    </source>
</evidence>
<evidence type="ECO:0000256" key="4">
    <source>
        <dbReference type="ARBA" id="ARBA00023136"/>
    </source>
</evidence>
<evidence type="ECO:0008006" key="8">
    <source>
        <dbReference type="Google" id="ProtNLM"/>
    </source>
</evidence>
<evidence type="ECO:0000313" key="6">
    <source>
        <dbReference type="EMBL" id="GLQ21922.1"/>
    </source>
</evidence>
<evidence type="ECO:0000256" key="3">
    <source>
        <dbReference type="ARBA" id="ARBA00022989"/>
    </source>
</evidence>
<dbReference type="Proteomes" id="UP001161390">
    <property type="component" value="Unassembled WGS sequence"/>
</dbReference>
<keyword evidence="2 5" id="KW-0812">Transmembrane</keyword>
<reference evidence="6" key="1">
    <citation type="journal article" date="2014" name="Int. J. Syst. Evol. Microbiol.">
        <title>Complete genome of a new Firmicutes species belonging to the dominant human colonic microbiota ('Ruminococcus bicirculans') reveals two chromosomes and a selective capacity to utilize plant glucans.</title>
        <authorList>
            <consortium name="NISC Comparative Sequencing Program"/>
            <person name="Wegmann U."/>
            <person name="Louis P."/>
            <person name="Goesmann A."/>
            <person name="Henrissat B."/>
            <person name="Duncan S.H."/>
            <person name="Flint H.J."/>
        </authorList>
    </citation>
    <scope>NUCLEOTIDE SEQUENCE</scope>
    <source>
        <strain evidence="6">NBRC 108216</strain>
    </source>
</reference>
<comment type="caution">
    <text evidence="6">The sequence shown here is derived from an EMBL/GenBank/DDBJ whole genome shotgun (WGS) entry which is preliminary data.</text>
</comment>
<gene>
    <name evidence="6" type="ORF">GCM10007854_28770</name>
</gene>
<dbReference type="Pfam" id="PF07681">
    <property type="entry name" value="DoxX"/>
    <property type="match status" value="1"/>
</dbReference>
<name>A0ABQ5V6M1_9PROT</name>
<feature type="transmembrane region" description="Helical" evidence="5">
    <location>
        <begin position="50"/>
        <end position="67"/>
    </location>
</feature>
<evidence type="ECO:0000256" key="5">
    <source>
        <dbReference type="SAM" id="Phobius"/>
    </source>
</evidence>
<feature type="transmembrane region" description="Helical" evidence="5">
    <location>
        <begin position="12"/>
        <end position="30"/>
    </location>
</feature>
<accession>A0ABQ5V6M1</accession>
<dbReference type="InterPro" id="IPR032808">
    <property type="entry name" value="DoxX"/>
</dbReference>
<feature type="transmembrane region" description="Helical" evidence="5">
    <location>
        <begin position="108"/>
        <end position="129"/>
    </location>
</feature>
<evidence type="ECO:0000256" key="2">
    <source>
        <dbReference type="ARBA" id="ARBA00022692"/>
    </source>
</evidence>
<keyword evidence="7" id="KW-1185">Reference proteome</keyword>
<sequence length="143" mass="15488">MNYPAGTRFYTAGRVITGLFFVLAGTNKILSYPNTLDMMQAAGLTPATLLLPLTIALEIGAGAFVMLGRGRRIVVMAALALCFFTLATNLIFHRFWTLDGGMQQLQLSLFFKNLVVIAALLMIAGQGCLGQEKTRHRAGSFDA</sequence>
<dbReference type="EMBL" id="BSNJ01000007">
    <property type="protein sequence ID" value="GLQ21922.1"/>
    <property type="molecule type" value="Genomic_DNA"/>
</dbReference>
<comment type="subcellular location">
    <subcellularLocation>
        <location evidence="1">Membrane</location>
        <topology evidence="1">Multi-pass membrane protein</topology>
    </subcellularLocation>
</comment>
<dbReference type="RefSeq" id="WP_284373989.1">
    <property type="nucleotide sequence ID" value="NZ_BSNJ01000007.1"/>
</dbReference>
<keyword evidence="3 5" id="KW-1133">Transmembrane helix</keyword>
<proteinExistence type="predicted"/>
<keyword evidence="4 5" id="KW-0472">Membrane</keyword>
<evidence type="ECO:0000313" key="7">
    <source>
        <dbReference type="Proteomes" id="UP001161390"/>
    </source>
</evidence>